<keyword evidence="4" id="KW-0410">Iron transport</keyword>
<dbReference type="NCBIfam" id="TIGR04056">
    <property type="entry name" value="OMP_RagA_SusC"/>
    <property type="match status" value="1"/>
</dbReference>
<dbReference type="Gene3D" id="2.60.40.1120">
    <property type="entry name" value="Carboxypeptidase-like, regulatory domain"/>
    <property type="match status" value="1"/>
</dbReference>
<evidence type="ECO:0000256" key="1">
    <source>
        <dbReference type="ARBA" id="ARBA00004571"/>
    </source>
</evidence>
<dbReference type="PROSITE" id="PS52016">
    <property type="entry name" value="TONB_DEPENDENT_REC_3"/>
    <property type="match status" value="1"/>
</dbReference>
<reference evidence="15" key="1">
    <citation type="journal article" date="2019" name="Int. J. Syst. Evol. Microbiol.">
        <title>The Global Catalogue of Microorganisms (GCM) 10K type strain sequencing project: providing services to taxonomists for standard genome sequencing and annotation.</title>
        <authorList>
            <consortium name="The Broad Institute Genomics Platform"/>
            <consortium name="The Broad Institute Genome Sequencing Center for Infectious Disease"/>
            <person name="Wu L."/>
            <person name="Ma J."/>
        </authorList>
    </citation>
    <scope>NUCLEOTIDE SEQUENCE [LARGE SCALE GENOMIC DNA]</scope>
    <source>
        <strain evidence="15">JCM 18200</strain>
    </source>
</reference>
<evidence type="ECO:0000256" key="9">
    <source>
        <dbReference type="ARBA" id="ARBA00023237"/>
    </source>
</evidence>
<dbReference type="NCBIfam" id="TIGR04057">
    <property type="entry name" value="SusC_RagA_signa"/>
    <property type="match status" value="1"/>
</dbReference>
<dbReference type="InterPro" id="IPR036942">
    <property type="entry name" value="Beta-barrel_TonB_sf"/>
</dbReference>
<keyword evidence="12" id="KW-0732">Signal</keyword>
<dbReference type="InterPro" id="IPR011662">
    <property type="entry name" value="Secretin/TonB_short_N"/>
</dbReference>
<dbReference type="InterPro" id="IPR023996">
    <property type="entry name" value="TonB-dep_OMP_SusC/RagA"/>
</dbReference>
<dbReference type="InterPro" id="IPR037066">
    <property type="entry name" value="Plug_dom_sf"/>
</dbReference>
<feature type="chain" id="PRO_5046143984" evidence="12">
    <location>
        <begin position="20"/>
        <end position="1139"/>
    </location>
</feature>
<keyword evidence="15" id="KW-1185">Reference proteome</keyword>
<proteinExistence type="inferred from homology"/>
<evidence type="ECO:0000313" key="14">
    <source>
        <dbReference type="EMBL" id="GAA4801988.1"/>
    </source>
</evidence>
<keyword evidence="6" id="KW-0408">Iron</keyword>
<evidence type="ECO:0000313" key="15">
    <source>
        <dbReference type="Proteomes" id="UP001501411"/>
    </source>
</evidence>
<dbReference type="Pfam" id="PF07660">
    <property type="entry name" value="STN"/>
    <property type="match status" value="1"/>
</dbReference>
<dbReference type="EMBL" id="BAABIQ010000042">
    <property type="protein sequence ID" value="GAA4801988.1"/>
    <property type="molecule type" value="Genomic_DNA"/>
</dbReference>
<dbReference type="SMART" id="SM00965">
    <property type="entry name" value="STN"/>
    <property type="match status" value="1"/>
</dbReference>
<keyword evidence="9 10" id="KW-0998">Cell outer membrane</keyword>
<dbReference type="Proteomes" id="UP001501411">
    <property type="component" value="Unassembled WGS sequence"/>
</dbReference>
<keyword evidence="3 10" id="KW-1134">Transmembrane beta strand</keyword>
<evidence type="ECO:0000256" key="4">
    <source>
        <dbReference type="ARBA" id="ARBA00022496"/>
    </source>
</evidence>
<dbReference type="InterPro" id="IPR039426">
    <property type="entry name" value="TonB-dep_rcpt-like"/>
</dbReference>
<dbReference type="InterPro" id="IPR000531">
    <property type="entry name" value="Beta-barrel_TonB"/>
</dbReference>
<comment type="caution">
    <text evidence="14">The sequence shown here is derived from an EMBL/GenBank/DDBJ whole genome shotgun (WGS) entry which is preliminary data.</text>
</comment>
<evidence type="ECO:0000256" key="7">
    <source>
        <dbReference type="ARBA" id="ARBA00023077"/>
    </source>
</evidence>
<keyword evidence="5 10" id="KW-0812">Transmembrane</keyword>
<evidence type="ECO:0000259" key="13">
    <source>
        <dbReference type="SMART" id="SM00965"/>
    </source>
</evidence>
<keyword evidence="2 10" id="KW-0813">Transport</keyword>
<feature type="domain" description="Secretin/TonB short N-terminal" evidence="13">
    <location>
        <begin position="46"/>
        <end position="97"/>
    </location>
</feature>
<feature type="signal peptide" evidence="12">
    <location>
        <begin position="1"/>
        <end position="19"/>
    </location>
</feature>
<sequence>MNLSALIIFLTCLQFPAYALSQQITLQTKNQPLKTVLTEIRKQSGYQLLYNARILREAKPVTVTLTHSPLDQALAQIFAGQPLQYQIEEKTILIKTGTKTALPPSKIAQITISGLVTDENKQPLPGVSVIEKGTKNGTSTNENGAFSIKLSNASSVLVFNLLGYISQEAPASNSPLTIVLKENQEALEEVVVVGFGSQKKENLTGAVASVDAKKLANRPVANLGQGLQGLVPNLNITSANGKPGTGSSFNVRGIGTISSDGSTASGPLILVDGAQRDPNSIDPTDVESVTVLKDAAASAIYGGRAAYGVILIQTKNPVNQKPQINYSGEYTLGRPTKMAKYINSVDYIRMHREANRNGQDGGVTATEIFTEEDSIRTAAYFNDPVNNLPVYVDPANPAKYRYVGNTDWIKEQYPGWAPMQRHNLSLQGGMGATSMLASLGYLGQEGLFKAADQKYQRLNPTLKVNSKVADWITLKGNFAMSHISDDEASGTNTGGTTSGWISGDLRPVMPVRHPDGNFSGQGSFTNPFAVALQNGRRKTYTNDIWLTGGIELKPVDHITVNADYTWNAYSNFNQTHQIPFKEYGVDGVLLGTYPWTTPSSLTEGTDNNNYFALNAFATYENTFAEKHYFKAMIGLNRERSHYKFMQVYANNLVDPTLPAINLNNDPRPSITGYENEWALFGTVFRLNYIYNNKYLLEVNGRYDGSSRFSANTRYVFTPSVSAGWRISEEDFMAGTKSVLSDLKLRASYGELPNQGFNQDALSSTANFYPYLPTMPINNSIGYIFGNQTGVSVGSPYLVSTNFTWEKSATTNIGVDFGFLNNRLNGTFDIYQRKTRDMLVNGVPLPATLGTDPPAQNAGLLVTKGWELSLSWNDRIGDDFSYDLLLSLADNHSKLTKFPLNPNKVFSNDQWYEGREAGEIWGFETAGFFTSQDEIDHAPDQSQIWNGTWRPGDIRYVDHDGNGKIDRGTSTVANPGDQKVIGNSTPRYSIGFNIGLNYKNFDFTTFLQGIGKRDIWIANSAFWGFTSEWNVPFVYATDYWTPENQDAYFPRLRFGNGGNAQAQTKYLQNAAYLRVKQITLGYTLPKTISQKIKLNRIRAYVTAQNFFTFTSLFDAFDPEVLNFQDAPQEKSLAFGIQFGF</sequence>
<evidence type="ECO:0000256" key="2">
    <source>
        <dbReference type="ARBA" id="ARBA00022448"/>
    </source>
</evidence>
<organism evidence="14 15">
    <name type="scientific">Olivibacter ginsenosidimutans</name>
    <dbReference type="NCBI Taxonomy" id="1176537"/>
    <lineage>
        <taxon>Bacteria</taxon>
        <taxon>Pseudomonadati</taxon>
        <taxon>Bacteroidota</taxon>
        <taxon>Sphingobacteriia</taxon>
        <taxon>Sphingobacteriales</taxon>
        <taxon>Sphingobacteriaceae</taxon>
        <taxon>Olivibacter</taxon>
    </lineage>
</organism>
<evidence type="ECO:0000256" key="8">
    <source>
        <dbReference type="ARBA" id="ARBA00023136"/>
    </source>
</evidence>
<dbReference type="Pfam" id="PF00593">
    <property type="entry name" value="TonB_dep_Rec_b-barrel"/>
    <property type="match status" value="1"/>
</dbReference>
<evidence type="ECO:0000256" key="3">
    <source>
        <dbReference type="ARBA" id="ARBA00022452"/>
    </source>
</evidence>
<dbReference type="Gene3D" id="2.170.130.10">
    <property type="entry name" value="TonB-dependent receptor, plug domain"/>
    <property type="match status" value="1"/>
</dbReference>
<evidence type="ECO:0000256" key="5">
    <source>
        <dbReference type="ARBA" id="ARBA00022692"/>
    </source>
</evidence>
<keyword evidence="8 10" id="KW-0472">Membrane</keyword>
<keyword evidence="4" id="KW-0406">Ion transport</keyword>
<evidence type="ECO:0000256" key="12">
    <source>
        <dbReference type="SAM" id="SignalP"/>
    </source>
</evidence>
<accession>A0ABP9C0V9</accession>
<keyword evidence="7 11" id="KW-0798">TonB box</keyword>
<dbReference type="Pfam" id="PF07715">
    <property type="entry name" value="Plug"/>
    <property type="match status" value="1"/>
</dbReference>
<comment type="similarity">
    <text evidence="10 11">Belongs to the TonB-dependent receptor family.</text>
</comment>
<protein>
    <submittedName>
        <fullName evidence="14">TonB-dependent receptor</fullName>
    </submittedName>
</protein>
<dbReference type="SUPFAM" id="SSF56935">
    <property type="entry name" value="Porins"/>
    <property type="match status" value="1"/>
</dbReference>
<evidence type="ECO:0000256" key="10">
    <source>
        <dbReference type="PROSITE-ProRule" id="PRU01360"/>
    </source>
</evidence>
<dbReference type="Pfam" id="PF13715">
    <property type="entry name" value="CarbopepD_reg_2"/>
    <property type="match status" value="1"/>
</dbReference>
<gene>
    <name evidence="14" type="ORF">GCM10023231_33600</name>
</gene>
<comment type="subcellular location">
    <subcellularLocation>
        <location evidence="1 10">Cell outer membrane</location>
        <topology evidence="1 10">Multi-pass membrane protein</topology>
    </subcellularLocation>
</comment>
<name>A0ABP9C0V9_9SPHI</name>
<dbReference type="Gene3D" id="2.40.170.20">
    <property type="entry name" value="TonB-dependent receptor, beta-barrel domain"/>
    <property type="match status" value="1"/>
</dbReference>
<dbReference type="SUPFAM" id="SSF49464">
    <property type="entry name" value="Carboxypeptidase regulatory domain-like"/>
    <property type="match status" value="1"/>
</dbReference>
<dbReference type="Gene3D" id="3.55.50.30">
    <property type="match status" value="1"/>
</dbReference>
<dbReference type="InterPro" id="IPR023997">
    <property type="entry name" value="TonB-dep_OMP_SusC/RagA_CS"/>
</dbReference>
<dbReference type="InterPro" id="IPR012910">
    <property type="entry name" value="Plug_dom"/>
</dbReference>
<evidence type="ECO:0000256" key="11">
    <source>
        <dbReference type="RuleBase" id="RU003357"/>
    </source>
</evidence>
<keyword evidence="14" id="KW-0675">Receptor</keyword>
<dbReference type="InterPro" id="IPR008969">
    <property type="entry name" value="CarboxyPept-like_regulatory"/>
</dbReference>
<evidence type="ECO:0000256" key="6">
    <source>
        <dbReference type="ARBA" id="ARBA00023004"/>
    </source>
</evidence>